<dbReference type="InterPro" id="IPR013783">
    <property type="entry name" value="Ig-like_fold"/>
</dbReference>
<proteinExistence type="predicted"/>
<organism evidence="4">
    <name type="scientific">uncultured bacterium Contig140</name>
    <dbReference type="NCBI Taxonomy" id="1393424"/>
    <lineage>
        <taxon>Bacteria</taxon>
        <taxon>environmental samples</taxon>
    </lineage>
</organism>
<dbReference type="EMBL" id="KC246775">
    <property type="protein sequence ID" value="AHF23792.1"/>
    <property type="molecule type" value="Genomic_DNA"/>
</dbReference>
<dbReference type="Gene3D" id="2.60.40.3950">
    <property type="match status" value="1"/>
</dbReference>
<evidence type="ECO:0000313" key="4">
    <source>
        <dbReference type="EMBL" id="AHF23792.1"/>
    </source>
</evidence>
<dbReference type="InterPro" id="IPR032260">
    <property type="entry name" value="DUF5060"/>
</dbReference>
<reference evidence="4" key="1">
    <citation type="journal article" date="2013" name="PLoS ONE">
        <title>Metagenomic insights into the carbohydrate-active enzymes carried by the microorganisms adhering to solid digesta in the rumen of cows.</title>
        <authorList>
            <person name="Wang L."/>
            <person name="Hatem A."/>
            <person name="Catalyurek U.V."/>
            <person name="Morrison M."/>
            <person name="Yu Z."/>
        </authorList>
    </citation>
    <scope>NUCLEOTIDE SEQUENCE</scope>
</reference>
<evidence type="ECO:0000259" key="3">
    <source>
        <dbReference type="Pfam" id="PF18310"/>
    </source>
</evidence>
<dbReference type="Gene3D" id="3.20.20.80">
    <property type="entry name" value="Glycosidases"/>
    <property type="match status" value="1"/>
</dbReference>
<evidence type="ECO:0000259" key="1">
    <source>
        <dbReference type="Pfam" id="PF13204"/>
    </source>
</evidence>
<dbReference type="InterPro" id="IPR025277">
    <property type="entry name" value="Apiosidase-like_cat_dom"/>
</dbReference>
<evidence type="ECO:0000259" key="2">
    <source>
        <dbReference type="Pfam" id="PF16586"/>
    </source>
</evidence>
<feature type="domain" description="DUF5605" evidence="3">
    <location>
        <begin position="443"/>
        <end position="511"/>
    </location>
</feature>
<dbReference type="AlphaFoldDB" id="W0FLU8"/>
<dbReference type="Pfam" id="PF16586">
    <property type="entry name" value="DUF5060"/>
    <property type="match status" value="1"/>
</dbReference>
<dbReference type="InterPro" id="IPR017853">
    <property type="entry name" value="GH"/>
</dbReference>
<dbReference type="Pfam" id="PF13204">
    <property type="entry name" value="Apiosidase"/>
    <property type="match status" value="1"/>
</dbReference>
<dbReference type="PANTHER" id="PTHR37836">
    <property type="entry name" value="LMO1036 PROTEIN"/>
    <property type="match status" value="1"/>
</dbReference>
<feature type="domain" description="DUF5060" evidence="2">
    <location>
        <begin position="2"/>
        <end position="65"/>
    </location>
</feature>
<feature type="domain" description="Apiosidase-like catalytic" evidence="1">
    <location>
        <begin position="92"/>
        <end position="348"/>
    </location>
</feature>
<sequence>MKQYELYELVFHGEALTDHWAQIDLTAEFACGDTVKTVKGFYDGDGRYIVRFLPEIAGEWHWKVNGAVNAEGTESCEPAKDAHGLVKAVDTHFEYEDGTLFIPFGTTVYALAHQDDALVEQTLESLKAAPFNKVRMCVFPKHYDYNHNEPPCYAFEKNPDGSWDVNRPCIAFWHRFEKILKRIAAMGIQIDLILFHPYDRWGFSKLPQQDNLMYLDYLLRRLSAFPNIWWSLANEYDLNMADKSLADWEEIEEFVAANDPFHHLLSNHNCMCFWDATRKNVTHASLQTKGLSEIPRWIKTYQKPVIIDECCYEGNLPHFWGSISGQEMVRRFWRCYASGAYCTHGETFLSDDEILWWARGGVLKGESSKRIAFLRQIMKSLPGPLTPKAGGIWSIARLDKEEFEAALPSVPEEMREFFTLFARSIHRMPEQDRTAHLGGEHAWESHCGEEAYLTYFDLQCYGEQTVKLPKDKAYKAELIDVWNMTREVIAEHISGETRLILPGRDNLALLITRIQ</sequence>
<protein>
    <submittedName>
        <fullName evidence="4">Alpha-L-rhamnosidase domain-containing protein</fullName>
    </submittedName>
</protein>
<dbReference type="SUPFAM" id="SSF51445">
    <property type="entry name" value="(Trans)glycosidases"/>
    <property type="match status" value="1"/>
</dbReference>
<dbReference type="Gene3D" id="2.60.40.10">
    <property type="entry name" value="Immunoglobulins"/>
    <property type="match status" value="1"/>
</dbReference>
<name>W0FLU8_9BACT</name>
<dbReference type="InterPro" id="IPR041239">
    <property type="entry name" value="DUF5605"/>
</dbReference>
<dbReference type="PANTHER" id="PTHR37836:SF2">
    <property type="entry name" value="DUF4038 DOMAIN-CONTAINING PROTEIN"/>
    <property type="match status" value="1"/>
</dbReference>
<dbReference type="Pfam" id="PF18310">
    <property type="entry name" value="DUF5605"/>
    <property type="match status" value="1"/>
</dbReference>
<accession>W0FLU8</accession>